<dbReference type="GO" id="GO:0051301">
    <property type="term" value="P:cell division"/>
    <property type="evidence" value="ECO:0007669"/>
    <property type="project" value="UniProtKB-KW"/>
</dbReference>
<dbReference type="InterPro" id="IPR010369">
    <property type="entry name" value="SOK"/>
</dbReference>
<dbReference type="AlphaFoldDB" id="A0A834SYT3"/>
<evidence type="ECO:0000256" key="1">
    <source>
        <dbReference type="ARBA" id="ARBA00004413"/>
    </source>
</evidence>
<evidence type="ECO:0000256" key="8">
    <source>
        <dbReference type="SAM" id="MobiDB-lite"/>
    </source>
</evidence>
<feature type="compositionally biased region" description="Polar residues" evidence="8">
    <location>
        <begin position="166"/>
        <end position="183"/>
    </location>
</feature>
<comment type="subcellular location">
    <subcellularLocation>
        <location evidence="1">Cell membrane</location>
        <topology evidence="1">Peripheral membrane protein</topology>
        <orientation evidence="1">Cytoplasmic side</orientation>
    </subcellularLocation>
</comment>
<evidence type="ECO:0000256" key="5">
    <source>
        <dbReference type="ARBA" id="ARBA00023136"/>
    </source>
</evidence>
<feature type="region of interest" description="Disordered" evidence="8">
    <location>
        <begin position="166"/>
        <end position="194"/>
    </location>
</feature>
<evidence type="ECO:0000313" key="11">
    <source>
        <dbReference type="Proteomes" id="UP000634136"/>
    </source>
</evidence>
<dbReference type="GO" id="GO:0051258">
    <property type="term" value="P:protein polymerization"/>
    <property type="evidence" value="ECO:0007669"/>
    <property type="project" value="UniProtKB-ARBA"/>
</dbReference>
<comment type="caution">
    <text evidence="10">The sequence shown here is derived from an EMBL/GenBank/DDBJ whole genome shotgun (WGS) entry which is preliminary data.</text>
</comment>
<evidence type="ECO:0000259" key="9">
    <source>
        <dbReference type="Pfam" id="PF06136"/>
    </source>
</evidence>
<dbReference type="Pfam" id="PF06136">
    <property type="entry name" value="SOK"/>
    <property type="match status" value="1"/>
</dbReference>
<feature type="compositionally biased region" description="Basic and acidic residues" evidence="8">
    <location>
        <begin position="26"/>
        <end position="42"/>
    </location>
</feature>
<dbReference type="EMBL" id="JAAIUW010000010">
    <property type="protein sequence ID" value="KAF7811351.1"/>
    <property type="molecule type" value="Genomic_DNA"/>
</dbReference>
<dbReference type="GO" id="GO:0005886">
    <property type="term" value="C:plasma membrane"/>
    <property type="evidence" value="ECO:0007669"/>
    <property type="project" value="UniProtKB-SubCell"/>
</dbReference>
<keyword evidence="2" id="KW-0217">Developmental protein</keyword>
<feature type="region of interest" description="Disordered" evidence="8">
    <location>
        <begin position="26"/>
        <end position="47"/>
    </location>
</feature>
<organism evidence="10 11">
    <name type="scientific">Senna tora</name>
    <dbReference type="NCBI Taxonomy" id="362788"/>
    <lineage>
        <taxon>Eukaryota</taxon>
        <taxon>Viridiplantae</taxon>
        <taxon>Streptophyta</taxon>
        <taxon>Embryophyta</taxon>
        <taxon>Tracheophyta</taxon>
        <taxon>Spermatophyta</taxon>
        <taxon>Magnoliopsida</taxon>
        <taxon>eudicotyledons</taxon>
        <taxon>Gunneridae</taxon>
        <taxon>Pentapetalae</taxon>
        <taxon>rosids</taxon>
        <taxon>fabids</taxon>
        <taxon>Fabales</taxon>
        <taxon>Fabaceae</taxon>
        <taxon>Caesalpinioideae</taxon>
        <taxon>Cassia clade</taxon>
        <taxon>Senna</taxon>
    </lineage>
</organism>
<dbReference type="PANTHER" id="PTHR31083:SF29">
    <property type="entry name" value="DUF966 DOMAIN PROTEIN"/>
    <property type="match status" value="1"/>
</dbReference>
<evidence type="ECO:0000256" key="6">
    <source>
        <dbReference type="ARBA" id="ARBA00023306"/>
    </source>
</evidence>
<evidence type="ECO:0000256" key="2">
    <source>
        <dbReference type="ARBA" id="ARBA00022473"/>
    </source>
</evidence>
<keyword evidence="6" id="KW-0131">Cell cycle</keyword>
<keyword evidence="4" id="KW-0132">Cell division</keyword>
<keyword evidence="5" id="KW-0472">Membrane</keyword>
<dbReference type="PANTHER" id="PTHR31083">
    <property type="entry name" value="UPSTREAM OF FLC PROTEIN (DUF966)"/>
    <property type="match status" value="1"/>
</dbReference>
<dbReference type="Proteomes" id="UP000634136">
    <property type="component" value="Unassembled WGS sequence"/>
</dbReference>
<evidence type="ECO:0000256" key="4">
    <source>
        <dbReference type="ARBA" id="ARBA00022618"/>
    </source>
</evidence>
<feature type="domain" description="SOSEKI DIX-like" evidence="9">
    <location>
        <begin position="56"/>
        <end position="155"/>
    </location>
</feature>
<dbReference type="OrthoDB" id="1280899at2759"/>
<evidence type="ECO:0000313" key="10">
    <source>
        <dbReference type="EMBL" id="KAF7811351.1"/>
    </source>
</evidence>
<reference evidence="10" key="1">
    <citation type="submission" date="2020-09" db="EMBL/GenBank/DDBJ databases">
        <title>Genome-Enabled Discovery of Anthraquinone Biosynthesis in Senna tora.</title>
        <authorList>
            <person name="Kang S.-H."/>
            <person name="Pandey R.P."/>
            <person name="Lee C.-M."/>
            <person name="Sim J.-S."/>
            <person name="Jeong J.-T."/>
            <person name="Choi B.-S."/>
            <person name="Jung M."/>
            <person name="Ginzburg D."/>
            <person name="Zhao K."/>
            <person name="Won S.Y."/>
            <person name="Oh T.-J."/>
            <person name="Yu Y."/>
            <person name="Kim N.-H."/>
            <person name="Lee O.R."/>
            <person name="Lee T.-H."/>
            <person name="Bashyal P."/>
            <person name="Kim T.-S."/>
            <person name="Lee W.-H."/>
            <person name="Kawkins C."/>
            <person name="Kim C.-K."/>
            <person name="Kim J.S."/>
            <person name="Ahn B.O."/>
            <person name="Rhee S.Y."/>
            <person name="Sohng J.K."/>
        </authorList>
    </citation>
    <scope>NUCLEOTIDE SEQUENCE</scope>
    <source>
        <tissue evidence="10">Leaf</tissue>
    </source>
</reference>
<gene>
    <name evidence="10" type="ORF">G2W53_032327</name>
</gene>
<evidence type="ECO:0000256" key="3">
    <source>
        <dbReference type="ARBA" id="ARBA00022475"/>
    </source>
</evidence>
<accession>A0A834SYT3</accession>
<protein>
    <submittedName>
        <fullName evidence="10">Protein UPSTREAM OF FLC-like</fullName>
    </submittedName>
</protein>
<evidence type="ECO:0000256" key="7">
    <source>
        <dbReference type="ARBA" id="ARBA00024211"/>
    </source>
</evidence>
<keyword evidence="3" id="KW-1003">Cell membrane</keyword>
<dbReference type="InterPro" id="IPR048351">
    <property type="entry name" value="SOK_DIX"/>
</dbReference>
<keyword evidence="11" id="KW-1185">Reference proteome</keyword>
<proteinExistence type="inferred from homology"/>
<sequence>MLRLPFSQKIDSCEFQEKVSMEKKMLESELLSPERSRNRTDGAKANNKANELKVGVHVIYYLSRNGQLEHPHLMEVPLSSPHGILCLKDVINRLNSLRGHGMANSYSWSAKRYAQEKEYNLELQEGFCVQDLGENDLIYPCSGHDEYVLKGTQLMMETSSSSFRSYETASFSETNSSNDASTQTEEDNRERRGN</sequence>
<comment type="similarity">
    <text evidence="7">Belongs to the SOSEKI family.</text>
</comment>
<name>A0A834SYT3_9FABA</name>